<proteinExistence type="predicted"/>
<dbReference type="Proteomes" id="UP001230504">
    <property type="component" value="Unassembled WGS sequence"/>
</dbReference>
<evidence type="ECO:0000256" key="1">
    <source>
        <dbReference type="SAM" id="MobiDB-lite"/>
    </source>
</evidence>
<evidence type="ECO:0000313" key="2">
    <source>
        <dbReference type="EMBL" id="KAK1593551.1"/>
    </source>
</evidence>
<accession>A0AAD8Q0E8</accession>
<reference evidence="2" key="1">
    <citation type="submission" date="2021-06" db="EMBL/GenBank/DDBJ databases">
        <title>Comparative genomics, transcriptomics and evolutionary studies reveal genomic signatures of adaptation to plant cell wall in hemibiotrophic fungi.</title>
        <authorList>
            <consortium name="DOE Joint Genome Institute"/>
            <person name="Baroncelli R."/>
            <person name="Diaz J.F."/>
            <person name="Benocci T."/>
            <person name="Peng M."/>
            <person name="Battaglia E."/>
            <person name="Haridas S."/>
            <person name="Andreopoulos W."/>
            <person name="Labutti K."/>
            <person name="Pangilinan J."/>
            <person name="Floch G.L."/>
            <person name="Makela M.R."/>
            <person name="Henrissat B."/>
            <person name="Grigoriev I.V."/>
            <person name="Crouch J.A."/>
            <person name="De Vries R.P."/>
            <person name="Sukno S.A."/>
            <person name="Thon M.R."/>
        </authorList>
    </citation>
    <scope>NUCLEOTIDE SEQUENCE</scope>
    <source>
        <strain evidence="2">CBS 125086</strain>
    </source>
</reference>
<keyword evidence="3" id="KW-1185">Reference proteome</keyword>
<gene>
    <name evidence="2" type="ORF">LY79DRAFT_658985</name>
</gene>
<dbReference type="GeneID" id="85446973"/>
<feature type="compositionally biased region" description="Polar residues" evidence="1">
    <location>
        <begin position="126"/>
        <end position="143"/>
    </location>
</feature>
<name>A0AAD8Q0E8_9PEZI</name>
<protein>
    <submittedName>
        <fullName evidence="2">Uncharacterized protein</fullName>
    </submittedName>
</protein>
<dbReference type="RefSeq" id="XP_060414843.1">
    <property type="nucleotide sequence ID" value="XM_060562733.1"/>
</dbReference>
<dbReference type="AlphaFoldDB" id="A0AAD8Q0E8"/>
<evidence type="ECO:0000313" key="3">
    <source>
        <dbReference type="Proteomes" id="UP001230504"/>
    </source>
</evidence>
<sequence length="159" mass="18102">MQVASSRVPPYLGGSMCAYGRWQRDTTDSVVSFAEERGGWFQLPSVYNQRSRYEDGESRMGCNTRQYQALRSIDQAKCIRIVPRYQTEEHYVYVDEVGHSDHDYPYHGSGPHALCKRGKEKENTDTEGSTQQGASSDNYSEPSLRTLFLGHQYQVSTLS</sequence>
<dbReference type="EMBL" id="JAHLJV010000025">
    <property type="protein sequence ID" value="KAK1593551.1"/>
    <property type="molecule type" value="Genomic_DNA"/>
</dbReference>
<organism evidence="2 3">
    <name type="scientific">Colletotrichum navitas</name>
    <dbReference type="NCBI Taxonomy" id="681940"/>
    <lineage>
        <taxon>Eukaryota</taxon>
        <taxon>Fungi</taxon>
        <taxon>Dikarya</taxon>
        <taxon>Ascomycota</taxon>
        <taxon>Pezizomycotina</taxon>
        <taxon>Sordariomycetes</taxon>
        <taxon>Hypocreomycetidae</taxon>
        <taxon>Glomerellales</taxon>
        <taxon>Glomerellaceae</taxon>
        <taxon>Colletotrichum</taxon>
        <taxon>Colletotrichum graminicola species complex</taxon>
    </lineage>
</organism>
<feature type="region of interest" description="Disordered" evidence="1">
    <location>
        <begin position="103"/>
        <end position="143"/>
    </location>
</feature>
<comment type="caution">
    <text evidence="2">The sequence shown here is derived from an EMBL/GenBank/DDBJ whole genome shotgun (WGS) entry which is preliminary data.</text>
</comment>